<dbReference type="EMBL" id="BQKE01000002">
    <property type="protein sequence ID" value="GJM63143.1"/>
    <property type="molecule type" value="Genomic_DNA"/>
</dbReference>
<keyword evidence="3 7" id="KW-1134">Transmembrane beta strand</keyword>
<keyword evidence="8" id="KW-0732">Signal</keyword>
<keyword evidence="5 7" id="KW-0472">Membrane</keyword>
<dbReference type="InterPro" id="IPR023997">
    <property type="entry name" value="TonB-dep_OMP_SusC/RagA_CS"/>
</dbReference>
<evidence type="ECO:0000256" key="8">
    <source>
        <dbReference type="SAM" id="SignalP"/>
    </source>
</evidence>
<dbReference type="Proteomes" id="UP001310022">
    <property type="component" value="Unassembled WGS sequence"/>
</dbReference>
<dbReference type="NCBIfam" id="TIGR04057">
    <property type="entry name" value="SusC_RagA_signa"/>
    <property type="match status" value="1"/>
</dbReference>
<evidence type="ECO:0000256" key="6">
    <source>
        <dbReference type="ARBA" id="ARBA00023237"/>
    </source>
</evidence>
<dbReference type="Gene3D" id="2.60.40.1120">
    <property type="entry name" value="Carboxypeptidase-like, regulatory domain"/>
    <property type="match status" value="1"/>
</dbReference>
<evidence type="ECO:0000256" key="1">
    <source>
        <dbReference type="ARBA" id="ARBA00004571"/>
    </source>
</evidence>
<dbReference type="InterPro" id="IPR012910">
    <property type="entry name" value="Plug_dom"/>
</dbReference>
<dbReference type="InterPro" id="IPR036942">
    <property type="entry name" value="Beta-barrel_TonB_sf"/>
</dbReference>
<dbReference type="NCBIfam" id="TIGR04056">
    <property type="entry name" value="OMP_RagA_SusC"/>
    <property type="match status" value="1"/>
</dbReference>
<dbReference type="Gene3D" id="2.40.170.20">
    <property type="entry name" value="TonB-dependent receptor, beta-barrel domain"/>
    <property type="match status" value="1"/>
</dbReference>
<keyword evidence="11" id="KW-1185">Reference proteome</keyword>
<name>A0AAN4W0I8_9BACT</name>
<dbReference type="Pfam" id="PF13715">
    <property type="entry name" value="CarbopepD_reg_2"/>
    <property type="match status" value="1"/>
</dbReference>
<keyword evidence="6 7" id="KW-0998">Cell outer membrane</keyword>
<gene>
    <name evidence="10" type="ORF">PEDI_36950</name>
</gene>
<feature type="domain" description="TonB-dependent receptor plug" evidence="9">
    <location>
        <begin position="115"/>
        <end position="219"/>
    </location>
</feature>
<evidence type="ECO:0000256" key="4">
    <source>
        <dbReference type="ARBA" id="ARBA00022692"/>
    </source>
</evidence>
<dbReference type="InterPro" id="IPR037066">
    <property type="entry name" value="Plug_dom_sf"/>
</dbReference>
<dbReference type="AlphaFoldDB" id="A0AAN4W0I8"/>
<dbReference type="Pfam" id="PF07715">
    <property type="entry name" value="Plug"/>
    <property type="match status" value="1"/>
</dbReference>
<feature type="signal peptide" evidence="8">
    <location>
        <begin position="1"/>
        <end position="19"/>
    </location>
</feature>
<accession>A0AAN4W0I8</accession>
<feature type="chain" id="PRO_5043007238" evidence="8">
    <location>
        <begin position="20"/>
        <end position="1006"/>
    </location>
</feature>
<protein>
    <submittedName>
        <fullName evidence="10">SusC/RagA family TonB-linked outer membrane protein</fullName>
    </submittedName>
</protein>
<evidence type="ECO:0000256" key="3">
    <source>
        <dbReference type="ARBA" id="ARBA00022452"/>
    </source>
</evidence>
<dbReference type="SUPFAM" id="SSF56935">
    <property type="entry name" value="Porins"/>
    <property type="match status" value="1"/>
</dbReference>
<dbReference type="InterPro" id="IPR039426">
    <property type="entry name" value="TonB-dep_rcpt-like"/>
</dbReference>
<dbReference type="Gene3D" id="2.170.130.10">
    <property type="entry name" value="TonB-dependent receptor, plug domain"/>
    <property type="match status" value="1"/>
</dbReference>
<dbReference type="GO" id="GO:0009279">
    <property type="term" value="C:cell outer membrane"/>
    <property type="evidence" value="ECO:0007669"/>
    <property type="project" value="UniProtKB-SubCell"/>
</dbReference>
<comment type="caution">
    <text evidence="10">The sequence shown here is derived from an EMBL/GenBank/DDBJ whole genome shotgun (WGS) entry which is preliminary data.</text>
</comment>
<dbReference type="InterPro" id="IPR023996">
    <property type="entry name" value="TonB-dep_OMP_SusC/RagA"/>
</dbReference>
<dbReference type="PROSITE" id="PS52016">
    <property type="entry name" value="TONB_DEPENDENT_REC_3"/>
    <property type="match status" value="1"/>
</dbReference>
<evidence type="ECO:0000259" key="9">
    <source>
        <dbReference type="Pfam" id="PF07715"/>
    </source>
</evidence>
<keyword evidence="2 7" id="KW-0813">Transport</keyword>
<proteinExistence type="inferred from homology"/>
<comment type="subcellular location">
    <subcellularLocation>
        <location evidence="1 7">Cell outer membrane</location>
        <topology evidence="1 7">Multi-pass membrane protein</topology>
    </subcellularLocation>
</comment>
<dbReference type="InterPro" id="IPR008969">
    <property type="entry name" value="CarboxyPept-like_regulatory"/>
</dbReference>
<sequence length="1006" mass="111284">MIKKLLLFFMILGSMAAQAQNTFSVSGVVMGEDGETLPGVSVIVKGTSRGVSTGFDGTFKLNDVVAENTLIFSFIGMKPQEYLVGNQTHFEVSLMNDVESLEEVVIVGYGVSKSKDLTAPIASVGTEELKSMSNASAVASIQGKVAGVNIVNNGAPGEAPKVNIRGAASINDDAQPLYVVDGMFVDNINFVNPADIETMTVLKDASASAIYGVKAANGVILITTKSGTKNQKMSVSYDGYYGVQEVTQRLQMANSAQYAGFMRASGDPDLIGHVDNAIAMYGGANGVPSVSTDWYNELIKSAPIQNHSVSLNGGTDKSSYSFGLSYFDQGGIMDYGQGNYERLSLRTRVDTDVSDHLKIGFNMMLSTEKKNLDENMAWFQAYTNNPMYPVMDADLDDSRAYPVKFANAQDLGYNTYYNNPAAVAYYQSDNSQNTVRVLPNIFAELKPFAGEDITFRTSLNLDYRREQGRYFTPEYQVGDNLQQINTLKKDHIYNTNMIWDNTATWLKNYGNHNITVLAGFSVREENWRILTATAQGVADPNYINTGDESTRTATDNGTRYRGLSGFSRVSYNYADRYLVSATMRADGSSKYQDKWGYFPSVGLGWVVSEEQFFQNLNQSTIDFFKIRSSYGLLGNDNGPSNNGFASINNGGLNESGVFGPGNMLPGMIQNGVYSYLTWEMTEEFNIGFDTKLLDYRLNVEGDYFIRNTRDMIIRPTPPNGLQPTLQNAGTMQNRGIELAINWSDKIGDFHYSIGGNATYIKNQMTDLNGAPYIQEGSAEYPQMLMPGESIYAFYGYKIEGIYQNQAEIDDCPIAQANNLKPGDFKYQDVNDDGVIDEKDRQILGDPNPDWVYGLNLNVGYKGWSLSAAFMGSQGATIFNRKRADINKHPRNNIDANLANNFWTGEGSTNAYPSAEGMFNTWNNGRLNDFFLEDASFFRLQNVRISYSLPQSVLEKLKMTNATIFVNADRPYTWFNTNGFTPEVYQGVDQSVYPIPAVFSLGANLTF</sequence>
<comment type="similarity">
    <text evidence="7">Belongs to the TonB-dependent receptor family.</text>
</comment>
<dbReference type="SUPFAM" id="SSF49464">
    <property type="entry name" value="Carboxypeptidase regulatory domain-like"/>
    <property type="match status" value="1"/>
</dbReference>
<reference evidence="10 11" key="1">
    <citation type="submission" date="2021-12" db="EMBL/GenBank/DDBJ databases">
        <title>Genome sequencing of bacteria with rrn-lacking chromosome and rrn-plasmid.</title>
        <authorList>
            <person name="Anda M."/>
            <person name="Iwasaki W."/>
        </authorList>
    </citation>
    <scope>NUCLEOTIDE SEQUENCE [LARGE SCALE GENOMIC DNA]</scope>
    <source>
        <strain evidence="10 11">NBRC 15940</strain>
    </source>
</reference>
<evidence type="ECO:0000313" key="11">
    <source>
        <dbReference type="Proteomes" id="UP001310022"/>
    </source>
</evidence>
<evidence type="ECO:0000256" key="5">
    <source>
        <dbReference type="ARBA" id="ARBA00023136"/>
    </source>
</evidence>
<evidence type="ECO:0000256" key="2">
    <source>
        <dbReference type="ARBA" id="ARBA00022448"/>
    </source>
</evidence>
<organism evidence="10 11">
    <name type="scientific">Persicobacter diffluens</name>
    <dbReference type="NCBI Taxonomy" id="981"/>
    <lineage>
        <taxon>Bacteria</taxon>
        <taxon>Pseudomonadati</taxon>
        <taxon>Bacteroidota</taxon>
        <taxon>Cytophagia</taxon>
        <taxon>Cytophagales</taxon>
        <taxon>Persicobacteraceae</taxon>
        <taxon>Persicobacter</taxon>
    </lineage>
</organism>
<keyword evidence="4 7" id="KW-0812">Transmembrane</keyword>
<evidence type="ECO:0000313" key="10">
    <source>
        <dbReference type="EMBL" id="GJM63143.1"/>
    </source>
</evidence>
<evidence type="ECO:0000256" key="7">
    <source>
        <dbReference type="PROSITE-ProRule" id="PRU01360"/>
    </source>
</evidence>